<reference evidence="13 14" key="1">
    <citation type="submission" date="2016-02" db="EMBL/GenBank/DDBJ databases">
        <authorList>
            <person name="Wen L."/>
            <person name="He K."/>
            <person name="Yang H."/>
        </authorList>
    </citation>
    <scope>NUCLEOTIDE SEQUENCE [LARGE SCALE GENOMIC DNA]</scope>
    <source>
        <strain evidence="13">Trichococcus palustris</strain>
    </source>
</reference>
<comment type="function">
    <text evidence="1">The phosphoenolpyruvate-dependent sugar phosphotransferase system (sugar PTS), a major carbohydrate active transport system, catalyzes the phosphorylation of incoming sugar substrates concomitantly with their translocation across the cell membrane. The enzyme II CmtAB PTS system is involved in D-mannitol transport.</text>
</comment>
<evidence type="ECO:0000256" key="11">
    <source>
        <dbReference type="ARBA" id="ARBA00030962"/>
    </source>
</evidence>
<keyword evidence="3" id="KW-0813">Transport</keyword>
<dbReference type="CDD" id="cd00211">
    <property type="entry name" value="PTS_IIA_fru"/>
    <property type="match status" value="1"/>
</dbReference>
<keyword evidence="4" id="KW-0597">Phosphoprotein</keyword>
<dbReference type="InterPro" id="IPR050893">
    <property type="entry name" value="Sugar_PTS"/>
</dbReference>
<dbReference type="Gene3D" id="3.40.930.10">
    <property type="entry name" value="Mannitol-specific EII, Chain A"/>
    <property type="match status" value="1"/>
</dbReference>
<keyword evidence="8" id="KW-0418">Kinase</keyword>
<evidence type="ECO:0000256" key="1">
    <source>
        <dbReference type="ARBA" id="ARBA00002434"/>
    </source>
</evidence>
<protein>
    <recommendedName>
        <fullName evidence="2">Mannitol-specific phosphotransferase enzyme IIA component</fullName>
    </recommendedName>
    <alternativeName>
        <fullName evidence="10">EIIA</fullName>
    </alternativeName>
    <alternativeName>
        <fullName evidence="11">EIII</fullName>
    </alternativeName>
    <alternativeName>
        <fullName evidence="9">PTS system mannitol-specific EIIA component</fullName>
    </alternativeName>
</protein>
<evidence type="ECO:0000256" key="4">
    <source>
        <dbReference type="ARBA" id="ARBA00022553"/>
    </source>
</evidence>
<evidence type="ECO:0000256" key="10">
    <source>
        <dbReference type="ARBA" id="ARBA00030956"/>
    </source>
</evidence>
<dbReference type="PROSITE" id="PS51094">
    <property type="entry name" value="PTS_EIIA_TYPE_2"/>
    <property type="match status" value="1"/>
</dbReference>
<dbReference type="InterPro" id="IPR002178">
    <property type="entry name" value="PTS_EIIA_type-2_dom"/>
</dbReference>
<feature type="domain" description="PTS EIIA type-2" evidence="12">
    <location>
        <begin position="2"/>
        <end position="144"/>
    </location>
</feature>
<dbReference type="STRING" id="140314.SAMN04488076_11736"/>
<evidence type="ECO:0000313" key="13">
    <source>
        <dbReference type="EMBL" id="CZR01185.1"/>
    </source>
</evidence>
<dbReference type="RefSeq" id="WP_087034119.1">
    <property type="nucleotide sequence ID" value="NZ_FJNE01000010.1"/>
</dbReference>
<dbReference type="GO" id="GO:0009401">
    <property type="term" value="P:phosphoenolpyruvate-dependent sugar phosphotransferase system"/>
    <property type="evidence" value="ECO:0007669"/>
    <property type="project" value="UniProtKB-KW"/>
</dbReference>
<dbReference type="Pfam" id="PF00359">
    <property type="entry name" value="PTS_EIIA_2"/>
    <property type="match status" value="1"/>
</dbReference>
<evidence type="ECO:0000313" key="14">
    <source>
        <dbReference type="Proteomes" id="UP000242754"/>
    </source>
</evidence>
<organism evidence="13 14">
    <name type="scientific">Trichococcus palustris</name>
    <dbReference type="NCBI Taxonomy" id="140314"/>
    <lineage>
        <taxon>Bacteria</taxon>
        <taxon>Bacillati</taxon>
        <taxon>Bacillota</taxon>
        <taxon>Bacilli</taxon>
        <taxon>Lactobacillales</taxon>
        <taxon>Carnobacteriaceae</taxon>
        <taxon>Trichococcus</taxon>
    </lineage>
</organism>
<dbReference type="GO" id="GO:0005886">
    <property type="term" value="C:plasma membrane"/>
    <property type="evidence" value="ECO:0007669"/>
    <property type="project" value="TreeGrafter"/>
</dbReference>
<name>A0A143Z1V8_9LACT</name>
<evidence type="ECO:0000256" key="5">
    <source>
        <dbReference type="ARBA" id="ARBA00022597"/>
    </source>
</evidence>
<dbReference type="SUPFAM" id="SSF55804">
    <property type="entry name" value="Phoshotransferase/anion transport protein"/>
    <property type="match status" value="1"/>
</dbReference>
<accession>A0A143Z1V8</accession>
<evidence type="ECO:0000256" key="9">
    <source>
        <dbReference type="ARBA" id="ARBA00029908"/>
    </source>
</evidence>
<gene>
    <name evidence="13" type="ORF">Tpal_2615</name>
</gene>
<dbReference type="InterPro" id="IPR016152">
    <property type="entry name" value="PTrfase/Anion_transptr"/>
</dbReference>
<dbReference type="EMBL" id="FJNE01000010">
    <property type="protein sequence ID" value="CZR01185.1"/>
    <property type="molecule type" value="Genomic_DNA"/>
</dbReference>
<dbReference type="PANTHER" id="PTHR30181">
    <property type="entry name" value="MANNITOL PERMEASE IIC COMPONENT"/>
    <property type="match status" value="1"/>
</dbReference>
<dbReference type="OrthoDB" id="1640042at2"/>
<sequence>MITIKDQHILLNQTYRTAEEALVAAGEFLVAQGLVSPPYIQSMLARQRKVSVYVGNFVALPHGDSEGQPYIEEEGICLIQVPDGVDFGNGQEPQIATVLFVVALKEKQLEALQDIAFFCSDLENVMALSDAKDLQAIQEILKNG</sequence>
<dbReference type="GO" id="GO:0016301">
    <property type="term" value="F:kinase activity"/>
    <property type="evidence" value="ECO:0007669"/>
    <property type="project" value="UniProtKB-KW"/>
</dbReference>
<dbReference type="PROSITE" id="PS00372">
    <property type="entry name" value="PTS_EIIA_TYPE_2_HIS"/>
    <property type="match status" value="1"/>
</dbReference>
<evidence type="ECO:0000256" key="2">
    <source>
        <dbReference type="ARBA" id="ARBA00014783"/>
    </source>
</evidence>
<evidence type="ECO:0000256" key="8">
    <source>
        <dbReference type="ARBA" id="ARBA00022777"/>
    </source>
</evidence>
<proteinExistence type="predicted"/>
<dbReference type="AlphaFoldDB" id="A0A143Z1V8"/>
<dbReference type="Proteomes" id="UP000242754">
    <property type="component" value="Unassembled WGS sequence"/>
</dbReference>
<keyword evidence="14" id="KW-1185">Reference proteome</keyword>
<dbReference type="PANTHER" id="PTHR30181:SF2">
    <property type="entry name" value="PTS SYSTEM MANNITOL-SPECIFIC EIICBA COMPONENT"/>
    <property type="match status" value="1"/>
</dbReference>
<evidence type="ECO:0000256" key="7">
    <source>
        <dbReference type="ARBA" id="ARBA00022683"/>
    </source>
</evidence>
<keyword evidence="5" id="KW-0762">Sugar transport</keyword>
<evidence type="ECO:0000256" key="3">
    <source>
        <dbReference type="ARBA" id="ARBA00022448"/>
    </source>
</evidence>
<keyword evidence="6 13" id="KW-0808">Transferase</keyword>
<evidence type="ECO:0000256" key="6">
    <source>
        <dbReference type="ARBA" id="ARBA00022679"/>
    </source>
</evidence>
<dbReference type="GO" id="GO:0090563">
    <property type="term" value="F:protein-phosphocysteine-sugar phosphotransferase activity"/>
    <property type="evidence" value="ECO:0007669"/>
    <property type="project" value="TreeGrafter"/>
</dbReference>
<keyword evidence="7" id="KW-0598">Phosphotransferase system</keyword>
<evidence type="ECO:0000259" key="12">
    <source>
        <dbReference type="PROSITE" id="PS51094"/>
    </source>
</evidence>